<protein>
    <submittedName>
        <fullName evidence="2">Uncharacterized protein</fullName>
    </submittedName>
</protein>
<keyword evidence="3" id="KW-1185">Reference proteome</keyword>
<feature type="region of interest" description="Disordered" evidence="1">
    <location>
        <begin position="1"/>
        <end position="29"/>
    </location>
</feature>
<name>A0ABN9QX25_9DINO</name>
<dbReference type="Proteomes" id="UP001189429">
    <property type="component" value="Unassembled WGS sequence"/>
</dbReference>
<feature type="non-terminal residue" evidence="2">
    <location>
        <position position="1"/>
    </location>
</feature>
<proteinExistence type="predicted"/>
<gene>
    <name evidence="2" type="ORF">PCOR1329_LOCUS15691</name>
</gene>
<evidence type="ECO:0000256" key="1">
    <source>
        <dbReference type="SAM" id="MobiDB-lite"/>
    </source>
</evidence>
<accession>A0ABN9QX25</accession>
<evidence type="ECO:0000313" key="3">
    <source>
        <dbReference type="Proteomes" id="UP001189429"/>
    </source>
</evidence>
<reference evidence="2" key="1">
    <citation type="submission" date="2023-10" db="EMBL/GenBank/DDBJ databases">
        <authorList>
            <person name="Chen Y."/>
            <person name="Shah S."/>
            <person name="Dougan E. K."/>
            <person name="Thang M."/>
            <person name="Chan C."/>
        </authorList>
    </citation>
    <scope>NUCLEOTIDE SEQUENCE [LARGE SCALE GENOMIC DNA]</scope>
</reference>
<comment type="caution">
    <text evidence="2">The sequence shown here is derived from an EMBL/GenBank/DDBJ whole genome shotgun (WGS) entry which is preliminary data.</text>
</comment>
<dbReference type="Gene3D" id="3.30.420.610">
    <property type="entry name" value="LOTUS domain-like"/>
    <property type="match status" value="1"/>
</dbReference>
<evidence type="ECO:0000313" key="2">
    <source>
        <dbReference type="EMBL" id="CAK0810910.1"/>
    </source>
</evidence>
<feature type="compositionally biased region" description="Low complexity" evidence="1">
    <location>
        <begin position="1"/>
        <end position="13"/>
    </location>
</feature>
<feature type="compositionally biased region" description="Basic and acidic residues" evidence="1">
    <location>
        <begin position="14"/>
        <end position="26"/>
    </location>
</feature>
<sequence>PSAARSRPASEPAAGERDAKKPRSDEQDTLARMLVQGVVRVLQNRVSEGRGPAPVASLEEEFKALWKVPFNLQQAGETDAVSFLRKWSNKVEVSKGPDGAFVVQLAKKGADKAKAGAAAAEAPPPAKAAAAAAVGKEMLTKMHDMVRRQEELVSTLRKLSAELKG</sequence>
<organism evidence="2 3">
    <name type="scientific">Prorocentrum cordatum</name>
    <dbReference type="NCBI Taxonomy" id="2364126"/>
    <lineage>
        <taxon>Eukaryota</taxon>
        <taxon>Sar</taxon>
        <taxon>Alveolata</taxon>
        <taxon>Dinophyceae</taxon>
        <taxon>Prorocentrales</taxon>
        <taxon>Prorocentraceae</taxon>
        <taxon>Prorocentrum</taxon>
    </lineage>
</organism>
<dbReference type="EMBL" id="CAUYUJ010004769">
    <property type="protein sequence ID" value="CAK0810910.1"/>
    <property type="molecule type" value="Genomic_DNA"/>
</dbReference>
<dbReference type="InterPro" id="IPR041966">
    <property type="entry name" value="LOTUS-like"/>
</dbReference>